<dbReference type="InterPro" id="IPR006379">
    <property type="entry name" value="HAD-SF_hydro_IIB"/>
</dbReference>
<evidence type="ECO:0000256" key="1">
    <source>
        <dbReference type="ARBA" id="ARBA00001946"/>
    </source>
</evidence>
<dbReference type="PANTHER" id="PTHR46521:SF4">
    <property type="entry name" value="SUCROSE-PHOSPHATASE 2-RELATED"/>
    <property type="match status" value="1"/>
</dbReference>
<dbReference type="Gene3D" id="3.90.1070.10">
    <property type="match status" value="1"/>
</dbReference>
<comment type="cofactor">
    <cofactor evidence="1">
        <name>Mg(2+)</name>
        <dbReference type="ChEBI" id="CHEBI:18420"/>
    </cofactor>
</comment>
<organism evidence="8 9">
    <name type="scientific">Tumidithrix elongata BACA0141</name>
    <dbReference type="NCBI Taxonomy" id="2716417"/>
    <lineage>
        <taxon>Bacteria</taxon>
        <taxon>Bacillati</taxon>
        <taxon>Cyanobacteriota</taxon>
        <taxon>Cyanophyceae</taxon>
        <taxon>Pseudanabaenales</taxon>
        <taxon>Pseudanabaenaceae</taxon>
        <taxon>Tumidithrix</taxon>
        <taxon>Tumidithrix elongata</taxon>
    </lineage>
</organism>
<name>A0AAW9PW19_9CYAN</name>
<dbReference type="Gene3D" id="3.40.50.1000">
    <property type="entry name" value="HAD superfamily/HAD-like"/>
    <property type="match status" value="1"/>
</dbReference>
<protein>
    <recommendedName>
        <fullName evidence="4">sucrose-phosphate phosphatase</fullName>
        <ecNumber evidence="4">3.1.3.24</ecNumber>
    </recommendedName>
</protein>
<dbReference type="Pfam" id="PF05116">
    <property type="entry name" value="S6PP"/>
    <property type="match status" value="1"/>
</dbReference>
<gene>
    <name evidence="8" type="ORF">V2H45_17970</name>
</gene>
<dbReference type="EC" id="3.1.3.24" evidence="4"/>
<feature type="domain" description="Sucrose phosphatase-like" evidence="7">
    <location>
        <begin position="2"/>
        <end position="246"/>
    </location>
</feature>
<keyword evidence="9" id="KW-1185">Reference proteome</keyword>
<dbReference type="AlphaFoldDB" id="A0AAW9PW19"/>
<comment type="pathway">
    <text evidence="2">Glycan biosynthesis; sucrose biosynthesis; sucrose from D-fructose 6-phosphate and UDP-alpha-D-glucose: step 2/2.</text>
</comment>
<dbReference type="InterPro" id="IPR006380">
    <property type="entry name" value="SPP-like_dom"/>
</dbReference>
<comment type="catalytic activity">
    <reaction evidence="6">
        <text>sucrose 6(F)-phosphate + H2O = sucrose + phosphate</text>
        <dbReference type="Rhea" id="RHEA:19289"/>
        <dbReference type="ChEBI" id="CHEBI:15377"/>
        <dbReference type="ChEBI" id="CHEBI:17992"/>
        <dbReference type="ChEBI" id="CHEBI:43474"/>
        <dbReference type="ChEBI" id="CHEBI:57723"/>
        <dbReference type="EC" id="3.1.3.24"/>
    </reaction>
</comment>
<dbReference type="InterPro" id="IPR012847">
    <property type="entry name" value="Sucrose_phosphatase_pln/cyn"/>
</dbReference>
<dbReference type="InterPro" id="IPR051518">
    <property type="entry name" value="Sucrose_Phosphatase"/>
</dbReference>
<comment type="caution">
    <text evidence="8">The sequence shown here is derived from an EMBL/GenBank/DDBJ whole genome shotgun (WGS) entry which is preliminary data.</text>
</comment>
<evidence type="ECO:0000256" key="5">
    <source>
        <dbReference type="ARBA" id="ARBA00022801"/>
    </source>
</evidence>
<evidence type="ECO:0000259" key="7">
    <source>
        <dbReference type="Pfam" id="PF05116"/>
    </source>
</evidence>
<dbReference type="GO" id="GO:0005986">
    <property type="term" value="P:sucrose biosynthetic process"/>
    <property type="evidence" value="ECO:0007669"/>
    <property type="project" value="InterPro"/>
</dbReference>
<evidence type="ECO:0000256" key="6">
    <source>
        <dbReference type="ARBA" id="ARBA00048036"/>
    </source>
</evidence>
<evidence type="ECO:0000256" key="4">
    <source>
        <dbReference type="ARBA" id="ARBA00013112"/>
    </source>
</evidence>
<keyword evidence="5 8" id="KW-0378">Hydrolase</keyword>
<dbReference type="RefSeq" id="WP_330485066.1">
    <property type="nucleotide sequence ID" value="NZ_JAZBJZ010000086.1"/>
</dbReference>
<evidence type="ECO:0000313" key="8">
    <source>
        <dbReference type="EMBL" id="MEE3718632.1"/>
    </source>
</evidence>
<comment type="similarity">
    <text evidence="3">Belongs to the sucrose phosphatase family.</text>
</comment>
<dbReference type="NCBIfam" id="TIGR01484">
    <property type="entry name" value="HAD-SF-IIB"/>
    <property type="match status" value="1"/>
</dbReference>
<evidence type="ECO:0000256" key="2">
    <source>
        <dbReference type="ARBA" id="ARBA00005070"/>
    </source>
</evidence>
<dbReference type="PANTHER" id="PTHR46521">
    <property type="entry name" value="SUCROSE-PHOSPHATASE 2-RELATED"/>
    <property type="match status" value="1"/>
</dbReference>
<dbReference type="GO" id="GO:0000287">
    <property type="term" value="F:magnesium ion binding"/>
    <property type="evidence" value="ECO:0007669"/>
    <property type="project" value="InterPro"/>
</dbReference>
<evidence type="ECO:0000313" key="9">
    <source>
        <dbReference type="Proteomes" id="UP001333818"/>
    </source>
</evidence>
<proteinExistence type="inferred from homology"/>
<dbReference type="SUPFAM" id="SSF56784">
    <property type="entry name" value="HAD-like"/>
    <property type="match status" value="1"/>
</dbReference>
<sequence length="251" mass="28406">MRFLLVTDLDNALIGDNRATIALYQKLIPYRKRFCLIYATGRSMLSVKDLTRSFQKMTGDWLLEPDYLITGVGSEIYGQDGLDREWAERLTKNWQRTAIANLLKSFPDLSLQPPSEQNLWKLSYYVESSHNAAAVESIRNLLTNVGLPAQIAFSSNRDLDILPVNGGKGNAVNYLRSKLELSIDATLVCGSSGNDISLFEQQTLGVMLSNSQKELLDWHQSHRLSQHYLARSPYGWGIIEALDHFKMLAYM</sequence>
<dbReference type="NCBIfam" id="TIGR01485">
    <property type="entry name" value="SPP_plant-cyano"/>
    <property type="match status" value="1"/>
</dbReference>
<accession>A0AAW9PW19</accession>
<reference evidence="8" key="1">
    <citation type="submission" date="2024-01" db="EMBL/GenBank/DDBJ databases">
        <title>Bank of Algae and Cyanobacteria of the Azores (BACA) strain genomes.</title>
        <authorList>
            <person name="Luz R."/>
            <person name="Cordeiro R."/>
            <person name="Fonseca A."/>
            <person name="Goncalves V."/>
        </authorList>
    </citation>
    <scope>NUCLEOTIDE SEQUENCE</scope>
    <source>
        <strain evidence="8">BACA0141</strain>
    </source>
</reference>
<dbReference type="Proteomes" id="UP001333818">
    <property type="component" value="Unassembled WGS sequence"/>
</dbReference>
<evidence type="ECO:0000256" key="3">
    <source>
        <dbReference type="ARBA" id="ARBA00007211"/>
    </source>
</evidence>
<dbReference type="InterPro" id="IPR023214">
    <property type="entry name" value="HAD_sf"/>
</dbReference>
<dbReference type="NCBIfam" id="TIGR01482">
    <property type="entry name" value="SPP-subfamily"/>
    <property type="match status" value="1"/>
</dbReference>
<dbReference type="InterPro" id="IPR036412">
    <property type="entry name" value="HAD-like_sf"/>
</dbReference>
<dbReference type="GO" id="GO:0050307">
    <property type="term" value="F:sucrose-phosphate phosphatase activity"/>
    <property type="evidence" value="ECO:0007669"/>
    <property type="project" value="UniProtKB-EC"/>
</dbReference>
<dbReference type="EMBL" id="JAZBJZ010000086">
    <property type="protein sequence ID" value="MEE3718632.1"/>
    <property type="molecule type" value="Genomic_DNA"/>
</dbReference>